<dbReference type="Gene3D" id="3.40.1230.10">
    <property type="entry name" value="MTH938-like"/>
    <property type="match status" value="1"/>
</dbReference>
<keyword evidence="6" id="KW-1185">Reference proteome</keyword>
<dbReference type="SUPFAM" id="SSF64076">
    <property type="entry name" value="MTH938-like"/>
    <property type="match status" value="1"/>
</dbReference>
<evidence type="ECO:0000256" key="1">
    <source>
        <dbReference type="ARBA" id="ARBA00004173"/>
    </source>
</evidence>
<evidence type="ECO:0000313" key="5">
    <source>
        <dbReference type="EMBL" id="GFY68200.1"/>
    </source>
</evidence>
<organism evidence="5 6">
    <name type="scientific">Trichonephila inaurata madagascariensis</name>
    <dbReference type="NCBI Taxonomy" id="2747483"/>
    <lineage>
        <taxon>Eukaryota</taxon>
        <taxon>Metazoa</taxon>
        <taxon>Ecdysozoa</taxon>
        <taxon>Arthropoda</taxon>
        <taxon>Chelicerata</taxon>
        <taxon>Arachnida</taxon>
        <taxon>Araneae</taxon>
        <taxon>Araneomorphae</taxon>
        <taxon>Entelegynae</taxon>
        <taxon>Araneoidea</taxon>
        <taxon>Nephilidae</taxon>
        <taxon>Trichonephila</taxon>
        <taxon>Trichonephila inaurata</taxon>
    </lineage>
</organism>
<dbReference type="InterPro" id="IPR007523">
    <property type="entry name" value="NDUFAF3/AAMDC"/>
</dbReference>
<keyword evidence="3" id="KW-0496">Mitochondrion</keyword>
<dbReference type="CDD" id="cd05125">
    <property type="entry name" value="Mth938_2P1-like"/>
    <property type="match status" value="1"/>
</dbReference>
<dbReference type="OrthoDB" id="20681at2759"/>
<comment type="caution">
    <text evidence="5">The sequence shown here is derived from an EMBL/GenBank/DDBJ whole genome shotgun (WGS) entry which is preliminary data.</text>
</comment>
<gene>
    <name evidence="5" type="primary">ndufaf3</name>
    <name evidence="5" type="ORF">TNIN_21991</name>
</gene>
<name>A0A8X6Y8Q1_9ARAC</name>
<comment type="similarity">
    <text evidence="4">Belongs to the NDUFAF3 family.</text>
</comment>
<evidence type="ECO:0000256" key="2">
    <source>
        <dbReference type="ARBA" id="ARBA00021776"/>
    </source>
</evidence>
<dbReference type="InterPro" id="IPR036748">
    <property type="entry name" value="MTH938-like_sf"/>
</dbReference>
<evidence type="ECO:0000313" key="6">
    <source>
        <dbReference type="Proteomes" id="UP000886998"/>
    </source>
</evidence>
<accession>A0A8X6Y8Q1</accession>
<sequence length="245" mass="27791">MPAYYLKRFYISDDISESSLLKIPDQYQIDCLDKLVLGIIGAFSDSQIYTGSSMSLLYRNLFQLTSHILKRTSFRNIATTKHLWDNYEGDGKTTVSILNREYHHLIMVDAVSDFGFRLNNGIFVVGPMAVFPRTIMQWDVDSIDNMTVDSLSLFTLLEPKLDIFILGTGDKHVIPKPEILKFLKSKKINVEILATEKACATFNFLNVEGRCVAGAFLPPKEVTVFENELVKLQYPDNVPESGYIT</sequence>
<dbReference type="InterPro" id="IPR034095">
    <property type="entry name" value="NDUF3"/>
</dbReference>
<evidence type="ECO:0000256" key="4">
    <source>
        <dbReference type="ARBA" id="ARBA00049984"/>
    </source>
</evidence>
<dbReference type="Proteomes" id="UP000886998">
    <property type="component" value="Unassembled WGS sequence"/>
</dbReference>
<protein>
    <recommendedName>
        <fullName evidence="2">NADH dehydrogenase [ubiquinone] 1 alpha subcomplex assembly factor 3</fullName>
    </recommendedName>
</protein>
<dbReference type="PANTHER" id="PTHR21192:SF2">
    <property type="entry name" value="NADH DEHYDROGENASE [UBIQUINONE] 1 ALPHA SUBCOMPLEX ASSEMBLY FACTOR 3"/>
    <property type="match status" value="1"/>
</dbReference>
<dbReference type="GO" id="GO:0032981">
    <property type="term" value="P:mitochondrial respiratory chain complex I assembly"/>
    <property type="evidence" value="ECO:0007669"/>
    <property type="project" value="InterPro"/>
</dbReference>
<dbReference type="AlphaFoldDB" id="A0A8X6Y8Q1"/>
<comment type="subcellular location">
    <subcellularLocation>
        <location evidence="1">Mitochondrion</location>
    </subcellularLocation>
</comment>
<reference evidence="5" key="1">
    <citation type="submission" date="2020-08" db="EMBL/GenBank/DDBJ databases">
        <title>Multicomponent nature underlies the extraordinary mechanical properties of spider dragline silk.</title>
        <authorList>
            <person name="Kono N."/>
            <person name="Nakamura H."/>
            <person name="Mori M."/>
            <person name="Yoshida Y."/>
            <person name="Ohtoshi R."/>
            <person name="Malay A.D."/>
            <person name="Moran D.A.P."/>
            <person name="Tomita M."/>
            <person name="Numata K."/>
            <person name="Arakawa K."/>
        </authorList>
    </citation>
    <scope>NUCLEOTIDE SEQUENCE</scope>
</reference>
<dbReference type="PANTHER" id="PTHR21192">
    <property type="entry name" value="NUCLEAR PROTEIN E3-3"/>
    <property type="match status" value="1"/>
</dbReference>
<dbReference type="Pfam" id="PF04430">
    <property type="entry name" value="DUF498"/>
    <property type="match status" value="1"/>
</dbReference>
<evidence type="ECO:0000256" key="3">
    <source>
        <dbReference type="ARBA" id="ARBA00023128"/>
    </source>
</evidence>
<dbReference type="GO" id="GO:0005743">
    <property type="term" value="C:mitochondrial inner membrane"/>
    <property type="evidence" value="ECO:0007669"/>
    <property type="project" value="TreeGrafter"/>
</dbReference>
<proteinExistence type="inferred from homology"/>
<dbReference type="EMBL" id="BMAV01016922">
    <property type="protein sequence ID" value="GFY68200.1"/>
    <property type="molecule type" value="Genomic_DNA"/>
</dbReference>